<dbReference type="EMBL" id="QNVV01000007">
    <property type="protein sequence ID" value="REC47669.1"/>
    <property type="molecule type" value="Genomic_DNA"/>
</dbReference>
<gene>
    <name evidence="2" type="ORF">DRF67_09380</name>
</gene>
<dbReference type="PROSITE" id="PS51257">
    <property type="entry name" value="PROKAR_LIPOPROTEIN"/>
    <property type="match status" value="1"/>
</dbReference>
<keyword evidence="3" id="KW-1185">Reference proteome</keyword>
<sequence length="374" mass="41543">MKYLSIFSFLFILTAAQSCLSADEDPVAVPPITGSVVDPGVGGARQPNQVWLDLSDMNPETKKLNQTVNLRTDWDLGFYSGDEYRVILNGSIAMAVAKIPNATQINSVKQSDVQNLMNEVQVGPFGASVLQYIDNPTGNFLTQTTGIEPVKENDADNPVYLLNLGRKLDANSNIPPGSVSLSGDIRGWKKIQILRAPNGYKIRYADLNDTDYKEYIITKDAAYNFSFFSFNSGSTVKIQPEKKKWDIAFTTFTNEVFMGTSSAGSYFYADFVITNTAAGVSAYQVNVTGSLDQAYKNFKLSDIDATKFISNDQRAIGDKWRTTTGTVEVQGAFVYSDRFFVIKDANGFYFKLRFNKMKNVDGERGYPNFVFDPL</sequence>
<keyword evidence="1" id="KW-0732">Signal</keyword>
<dbReference type="CDD" id="cd12105">
    <property type="entry name" value="HmuY"/>
    <property type="match status" value="1"/>
</dbReference>
<dbReference type="Proteomes" id="UP000256257">
    <property type="component" value="Unassembled WGS sequence"/>
</dbReference>
<evidence type="ECO:0008006" key="4">
    <source>
        <dbReference type="Google" id="ProtNLM"/>
    </source>
</evidence>
<organism evidence="2 3">
    <name type="scientific">Chryseobacterium pennipullorum</name>
    <dbReference type="NCBI Taxonomy" id="2258963"/>
    <lineage>
        <taxon>Bacteria</taxon>
        <taxon>Pseudomonadati</taxon>
        <taxon>Bacteroidota</taxon>
        <taxon>Flavobacteriia</taxon>
        <taxon>Flavobacteriales</taxon>
        <taxon>Weeksellaceae</taxon>
        <taxon>Chryseobacterium group</taxon>
        <taxon>Chryseobacterium</taxon>
    </lineage>
</organism>
<evidence type="ECO:0000313" key="3">
    <source>
        <dbReference type="Proteomes" id="UP000256257"/>
    </source>
</evidence>
<comment type="caution">
    <text evidence="2">The sequence shown here is derived from an EMBL/GenBank/DDBJ whole genome shotgun (WGS) entry which is preliminary data.</text>
</comment>
<feature type="chain" id="PRO_5017533461" description="HmuY protein" evidence="1">
    <location>
        <begin position="22"/>
        <end position="374"/>
    </location>
</feature>
<dbReference type="RefSeq" id="WP_115928044.1">
    <property type="nucleotide sequence ID" value="NZ_QNVV01000007.1"/>
</dbReference>
<evidence type="ECO:0000256" key="1">
    <source>
        <dbReference type="SAM" id="SignalP"/>
    </source>
</evidence>
<dbReference type="OrthoDB" id="1091850at2"/>
<proteinExistence type="predicted"/>
<reference evidence="2 3" key="1">
    <citation type="submission" date="2018-06" db="EMBL/GenBank/DDBJ databases">
        <title>Novel Chryseobacterium species.</title>
        <authorList>
            <person name="Newman J."/>
            <person name="Hugo C."/>
            <person name="Oosthuizen L."/>
            <person name="Charimba G."/>
        </authorList>
    </citation>
    <scope>NUCLEOTIDE SEQUENCE [LARGE SCALE GENOMIC DNA]</scope>
    <source>
        <strain evidence="2 3">7_F195</strain>
    </source>
</reference>
<dbReference type="AlphaFoldDB" id="A0A3D9B2B2"/>
<feature type="signal peptide" evidence="1">
    <location>
        <begin position="1"/>
        <end position="21"/>
    </location>
</feature>
<evidence type="ECO:0000313" key="2">
    <source>
        <dbReference type="EMBL" id="REC47669.1"/>
    </source>
</evidence>
<protein>
    <recommendedName>
        <fullName evidence="4">HmuY protein</fullName>
    </recommendedName>
</protein>
<dbReference type="Pfam" id="PF14064">
    <property type="entry name" value="HmuY"/>
    <property type="match status" value="2"/>
</dbReference>
<accession>A0A3D9B2B2</accession>
<name>A0A3D9B2B2_9FLAO</name>
<dbReference type="InterPro" id="IPR025921">
    <property type="entry name" value="HmuY"/>
</dbReference>